<dbReference type="InterPro" id="IPR050689">
    <property type="entry name" value="FKBP-type_PPIase"/>
</dbReference>
<evidence type="ECO:0000256" key="2">
    <source>
        <dbReference type="ARBA" id="ARBA00013194"/>
    </source>
</evidence>
<evidence type="ECO:0000256" key="1">
    <source>
        <dbReference type="ARBA" id="ARBA00000971"/>
    </source>
</evidence>
<proteinExistence type="predicted"/>
<organism evidence="7 8">
    <name type="scientific">Caerostris extrusa</name>
    <name type="common">Bark spider</name>
    <name type="synonym">Caerostris bankana</name>
    <dbReference type="NCBI Taxonomy" id="172846"/>
    <lineage>
        <taxon>Eukaryota</taxon>
        <taxon>Metazoa</taxon>
        <taxon>Ecdysozoa</taxon>
        <taxon>Arthropoda</taxon>
        <taxon>Chelicerata</taxon>
        <taxon>Arachnida</taxon>
        <taxon>Araneae</taxon>
        <taxon>Araneomorphae</taxon>
        <taxon>Entelegynae</taxon>
        <taxon>Araneoidea</taxon>
        <taxon>Araneidae</taxon>
        <taxon>Caerostris</taxon>
    </lineage>
</organism>
<evidence type="ECO:0000256" key="4">
    <source>
        <dbReference type="ARBA" id="ARBA00023235"/>
    </source>
</evidence>
<accession>A0AAV4QLM1</accession>
<dbReference type="PROSITE" id="PS50059">
    <property type="entry name" value="FKBP_PPIASE"/>
    <property type="match status" value="1"/>
</dbReference>
<dbReference type="EMBL" id="BPLR01006542">
    <property type="protein sequence ID" value="GIY10573.1"/>
    <property type="molecule type" value="Genomic_DNA"/>
</dbReference>
<evidence type="ECO:0000313" key="8">
    <source>
        <dbReference type="Proteomes" id="UP001054945"/>
    </source>
</evidence>
<dbReference type="InterPro" id="IPR001179">
    <property type="entry name" value="PPIase_FKBP_dom"/>
</dbReference>
<evidence type="ECO:0000256" key="3">
    <source>
        <dbReference type="ARBA" id="ARBA00023110"/>
    </source>
</evidence>
<reference evidence="7 8" key="1">
    <citation type="submission" date="2021-06" db="EMBL/GenBank/DDBJ databases">
        <title>Caerostris extrusa draft genome.</title>
        <authorList>
            <person name="Kono N."/>
            <person name="Arakawa K."/>
        </authorList>
    </citation>
    <scope>NUCLEOTIDE SEQUENCE [LARGE SCALE GENOMIC DNA]</scope>
</reference>
<protein>
    <recommendedName>
        <fullName evidence="2 5">peptidylprolyl isomerase</fullName>
        <ecNumber evidence="2 5">5.2.1.8</ecNumber>
    </recommendedName>
</protein>
<dbReference type="EC" id="5.2.1.8" evidence="2 5"/>
<evidence type="ECO:0000259" key="6">
    <source>
        <dbReference type="PROSITE" id="PS50059"/>
    </source>
</evidence>
<name>A0AAV4QLM1_CAEEX</name>
<dbReference type="GO" id="GO:0003755">
    <property type="term" value="F:peptidyl-prolyl cis-trans isomerase activity"/>
    <property type="evidence" value="ECO:0007669"/>
    <property type="project" value="UniProtKB-KW"/>
</dbReference>
<gene>
    <name evidence="7" type="primary">FKBP12</name>
    <name evidence="7" type="ORF">CEXT_586061</name>
</gene>
<feature type="domain" description="PPIase FKBP-type" evidence="6">
    <location>
        <begin position="28"/>
        <end position="119"/>
    </location>
</feature>
<comment type="catalytic activity">
    <reaction evidence="1 5">
        <text>[protein]-peptidylproline (omega=180) = [protein]-peptidylproline (omega=0)</text>
        <dbReference type="Rhea" id="RHEA:16237"/>
        <dbReference type="Rhea" id="RHEA-COMP:10747"/>
        <dbReference type="Rhea" id="RHEA-COMP:10748"/>
        <dbReference type="ChEBI" id="CHEBI:83833"/>
        <dbReference type="ChEBI" id="CHEBI:83834"/>
        <dbReference type="EC" id="5.2.1.8"/>
    </reaction>
</comment>
<dbReference type="GO" id="GO:0005737">
    <property type="term" value="C:cytoplasm"/>
    <property type="evidence" value="ECO:0007669"/>
    <property type="project" value="TreeGrafter"/>
</dbReference>
<evidence type="ECO:0000256" key="5">
    <source>
        <dbReference type="PROSITE-ProRule" id="PRU00277"/>
    </source>
</evidence>
<sequence length="119" mass="13081">MASNIYQVSDGVTKEVIRMGHGNPPPRGSTITVHCTGFLADSMKKFWSTRDPGQKPFSFQVGVGSVIRGWDEGCLTMPYGEVARIHIRSDKGYGSQGFPSWGIHPNANLLFEIEILAIQ</sequence>
<dbReference type="PANTHER" id="PTHR10516">
    <property type="entry name" value="PEPTIDYL-PROLYL CIS-TRANS ISOMERASE"/>
    <property type="match status" value="1"/>
</dbReference>
<dbReference type="SUPFAM" id="SSF54534">
    <property type="entry name" value="FKBP-like"/>
    <property type="match status" value="1"/>
</dbReference>
<keyword evidence="8" id="KW-1185">Reference proteome</keyword>
<keyword evidence="4 5" id="KW-0413">Isomerase</keyword>
<keyword evidence="3 5" id="KW-0697">Rotamase</keyword>
<dbReference type="Pfam" id="PF00254">
    <property type="entry name" value="FKBP_C"/>
    <property type="match status" value="1"/>
</dbReference>
<dbReference type="AlphaFoldDB" id="A0AAV4QLM1"/>
<dbReference type="PANTHER" id="PTHR10516:SF443">
    <property type="entry name" value="FK506-BINDING PROTEIN 59-RELATED"/>
    <property type="match status" value="1"/>
</dbReference>
<comment type="caution">
    <text evidence="7">The sequence shown here is derived from an EMBL/GenBank/DDBJ whole genome shotgun (WGS) entry which is preliminary data.</text>
</comment>
<dbReference type="Proteomes" id="UP001054945">
    <property type="component" value="Unassembled WGS sequence"/>
</dbReference>
<dbReference type="Gene3D" id="3.10.50.40">
    <property type="match status" value="1"/>
</dbReference>
<evidence type="ECO:0000313" key="7">
    <source>
        <dbReference type="EMBL" id="GIY10573.1"/>
    </source>
</evidence>
<dbReference type="InterPro" id="IPR046357">
    <property type="entry name" value="PPIase_dom_sf"/>
</dbReference>